<comment type="catalytic activity">
    <reaction evidence="1 10">
        <text>4-hydroxy-4-methyl-2-oxoglutarate = 2 pyruvate</text>
        <dbReference type="Rhea" id="RHEA:22748"/>
        <dbReference type="ChEBI" id="CHEBI:15361"/>
        <dbReference type="ChEBI" id="CHEBI:58276"/>
        <dbReference type="EC" id="4.1.3.17"/>
    </reaction>
</comment>
<dbReference type="GO" id="GO:0051252">
    <property type="term" value="P:regulation of RNA metabolic process"/>
    <property type="evidence" value="ECO:0007669"/>
    <property type="project" value="InterPro"/>
</dbReference>
<evidence type="ECO:0000256" key="5">
    <source>
        <dbReference type="ARBA" id="ARBA00022723"/>
    </source>
</evidence>
<dbReference type="NCBIfam" id="NF006875">
    <property type="entry name" value="PRK09372.1"/>
    <property type="match status" value="1"/>
</dbReference>
<feature type="binding site" evidence="9">
    <location>
        <position position="97"/>
    </location>
    <ligand>
        <name>substrate</name>
    </ligand>
</feature>
<name>A0A380A1B5_9GAMM</name>
<evidence type="ECO:0000256" key="8">
    <source>
        <dbReference type="ARBA" id="ARBA00047973"/>
    </source>
</evidence>
<dbReference type="RefSeq" id="WP_115405792.1">
    <property type="nucleotide sequence ID" value="NZ_UGYV01000001.1"/>
</dbReference>
<evidence type="ECO:0000256" key="2">
    <source>
        <dbReference type="ARBA" id="ARBA00001968"/>
    </source>
</evidence>
<evidence type="ECO:0000256" key="1">
    <source>
        <dbReference type="ARBA" id="ARBA00001342"/>
    </source>
</evidence>
<gene>
    <name evidence="11" type="ORF">NCTC10736_01348</name>
</gene>
<accession>A0A380A1B5</accession>
<dbReference type="Pfam" id="PF03737">
    <property type="entry name" value="RraA-like"/>
    <property type="match status" value="1"/>
</dbReference>
<dbReference type="Proteomes" id="UP000255061">
    <property type="component" value="Unassembled WGS sequence"/>
</dbReference>
<dbReference type="EC" id="4.1.1.112" evidence="10"/>
<evidence type="ECO:0000313" key="11">
    <source>
        <dbReference type="EMBL" id="SUI72473.1"/>
    </source>
</evidence>
<dbReference type="InterPro" id="IPR036704">
    <property type="entry name" value="RraA/RraA-like_sf"/>
</dbReference>
<evidence type="ECO:0000256" key="6">
    <source>
        <dbReference type="ARBA" id="ARBA00023239"/>
    </source>
</evidence>
<evidence type="ECO:0000256" key="9">
    <source>
        <dbReference type="PIRSR" id="PIRSR605493-1"/>
    </source>
</evidence>
<keyword evidence="6 10" id="KW-0456">Lyase</keyword>
<evidence type="ECO:0000256" key="10">
    <source>
        <dbReference type="RuleBase" id="RU004338"/>
    </source>
</evidence>
<dbReference type="EMBL" id="UGYV01000001">
    <property type="protein sequence ID" value="SUI72473.1"/>
    <property type="molecule type" value="Genomic_DNA"/>
</dbReference>
<dbReference type="GO" id="GO:0008948">
    <property type="term" value="F:oxaloacetate decarboxylase activity"/>
    <property type="evidence" value="ECO:0007669"/>
    <property type="project" value="UniProtKB-EC"/>
</dbReference>
<dbReference type="GO" id="GO:0047443">
    <property type="term" value="F:4-hydroxy-4-methyl-2-oxoglutarate aldolase activity"/>
    <property type="evidence" value="ECO:0007669"/>
    <property type="project" value="UniProtKB-EC"/>
</dbReference>
<feature type="binding site" evidence="9">
    <location>
        <begin position="75"/>
        <end position="78"/>
    </location>
    <ligand>
        <name>substrate</name>
    </ligand>
</feature>
<dbReference type="EC" id="4.1.3.17" evidence="10"/>
<dbReference type="CDD" id="cd16841">
    <property type="entry name" value="RraA_family"/>
    <property type="match status" value="1"/>
</dbReference>
<dbReference type="GO" id="GO:0046872">
    <property type="term" value="F:metal ion binding"/>
    <property type="evidence" value="ECO:0007669"/>
    <property type="project" value="UniProtKB-KW"/>
</dbReference>
<feature type="binding site" evidence="9">
    <location>
        <position position="98"/>
    </location>
    <ligand>
        <name>Mg(2+)</name>
        <dbReference type="ChEBI" id="CHEBI:18420"/>
    </ligand>
</feature>
<reference evidence="11 12" key="1">
    <citation type="submission" date="2018-06" db="EMBL/GenBank/DDBJ databases">
        <authorList>
            <consortium name="Pathogen Informatics"/>
            <person name="Doyle S."/>
        </authorList>
    </citation>
    <scope>NUCLEOTIDE SEQUENCE [LARGE SCALE GENOMIC DNA]</scope>
    <source>
        <strain evidence="11 12">NCTC10736</strain>
    </source>
</reference>
<dbReference type="GO" id="GO:0008428">
    <property type="term" value="F:ribonuclease inhibitor activity"/>
    <property type="evidence" value="ECO:0007669"/>
    <property type="project" value="InterPro"/>
</dbReference>
<comment type="cofactor">
    <cofactor evidence="2 10">
        <name>a divalent metal cation</name>
        <dbReference type="ChEBI" id="CHEBI:60240"/>
    </cofactor>
</comment>
<keyword evidence="5 9" id="KW-0479">Metal-binding</keyword>
<comment type="subunit">
    <text evidence="4 10">Homotrimer.</text>
</comment>
<dbReference type="Gene3D" id="3.50.30.40">
    <property type="entry name" value="Ribonuclease E inhibitor RraA/RraA-like"/>
    <property type="match status" value="1"/>
</dbReference>
<evidence type="ECO:0000256" key="3">
    <source>
        <dbReference type="ARBA" id="ARBA00008621"/>
    </source>
</evidence>
<comment type="similarity">
    <text evidence="3 10">Belongs to the class II aldolase/RraA-like family.</text>
</comment>
<keyword evidence="9" id="KW-0460">Magnesium</keyword>
<comment type="cofactor">
    <cofactor evidence="9">
        <name>Mg(2+)</name>
        <dbReference type="ChEBI" id="CHEBI:18420"/>
    </cofactor>
</comment>
<sequence length="164" mass="17845">MLDLLPDLFDHYPSKLQLLPLAFKAFGGKPLFWGEIVTVKCFEDNSKVKEVLAQNGQGKVLVVDGGGSYRQALLGDLIAQSALDNGWQGVVINGFVRDVMRIKTFNLGVYALGAVPIKTEKRDQGQINVPVNMGGVMVKPGMQLYADENGIAVSDELLDFAFLS</sequence>
<dbReference type="AlphaFoldDB" id="A0A380A1B5"/>
<evidence type="ECO:0000313" key="12">
    <source>
        <dbReference type="Proteomes" id="UP000255061"/>
    </source>
</evidence>
<dbReference type="InterPro" id="IPR010203">
    <property type="entry name" value="RraA"/>
</dbReference>
<evidence type="ECO:0000256" key="4">
    <source>
        <dbReference type="ARBA" id="ARBA00011233"/>
    </source>
</evidence>
<dbReference type="PANTHER" id="PTHR33254:SF4">
    <property type="entry name" value="4-HYDROXY-4-METHYL-2-OXOGLUTARATE ALDOLASE 3-RELATED"/>
    <property type="match status" value="1"/>
</dbReference>
<comment type="function">
    <text evidence="7 10">Catalyzes the aldol cleavage of 4-hydroxy-4-methyl-2-oxoglutarate (HMG) into 2 molecules of pyruvate. Also contains a secondary oxaloacetate (OAA) decarboxylase activity due to the common pyruvate enolate transition state formed following C-C bond cleavage in the retro-aldol and decarboxylation reactions.</text>
</comment>
<comment type="catalytic activity">
    <reaction evidence="8 10">
        <text>oxaloacetate + H(+) = pyruvate + CO2</text>
        <dbReference type="Rhea" id="RHEA:15641"/>
        <dbReference type="ChEBI" id="CHEBI:15361"/>
        <dbReference type="ChEBI" id="CHEBI:15378"/>
        <dbReference type="ChEBI" id="CHEBI:16452"/>
        <dbReference type="ChEBI" id="CHEBI:16526"/>
        <dbReference type="EC" id="4.1.1.112"/>
    </reaction>
</comment>
<dbReference type="NCBIfam" id="NF009134">
    <property type="entry name" value="PRK12487.1"/>
    <property type="match status" value="1"/>
</dbReference>
<proteinExistence type="inferred from homology"/>
<dbReference type="PANTHER" id="PTHR33254">
    <property type="entry name" value="4-HYDROXY-4-METHYL-2-OXOGLUTARATE ALDOLASE 3-RELATED"/>
    <property type="match status" value="1"/>
</dbReference>
<dbReference type="NCBIfam" id="TIGR01935">
    <property type="entry name" value="NOT-MenG"/>
    <property type="match status" value="1"/>
</dbReference>
<dbReference type="InterPro" id="IPR005493">
    <property type="entry name" value="RraA/RraA-like"/>
</dbReference>
<dbReference type="SUPFAM" id="SSF89562">
    <property type="entry name" value="RraA-like"/>
    <property type="match status" value="1"/>
</dbReference>
<organism evidence="11 12">
    <name type="scientific">Shewanella morhuae</name>
    <dbReference type="NCBI Taxonomy" id="365591"/>
    <lineage>
        <taxon>Bacteria</taxon>
        <taxon>Pseudomonadati</taxon>
        <taxon>Pseudomonadota</taxon>
        <taxon>Gammaproteobacteria</taxon>
        <taxon>Alteromonadales</taxon>
        <taxon>Shewanellaceae</taxon>
        <taxon>Shewanella</taxon>
    </lineage>
</organism>
<protein>
    <recommendedName>
        <fullName evidence="10">4-hydroxy-4-methyl-2-oxoglutarate aldolase</fullName>
        <shortName evidence="10">HMG aldolase</shortName>
        <ecNumber evidence="10">4.1.1.112</ecNumber>
        <ecNumber evidence="10">4.1.3.17</ecNumber>
    </recommendedName>
    <alternativeName>
        <fullName evidence="10">Oxaloacetate decarboxylase</fullName>
    </alternativeName>
</protein>
<evidence type="ECO:0000256" key="7">
    <source>
        <dbReference type="ARBA" id="ARBA00025046"/>
    </source>
</evidence>